<feature type="transmembrane region" description="Helical" evidence="1">
    <location>
        <begin position="18"/>
        <end position="34"/>
    </location>
</feature>
<keyword evidence="1" id="KW-1133">Transmembrane helix</keyword>
<evidence type="ECO:0000256" key="1">
    <source>
        <dbReference type="SAM" id="Phobius"/>
    </source>
</evidence>
<name>A0A315ZAN4_SEDFL</name>
<keyword evidence="3" id="KW-1185">Reference proteome</keyword>
<evidence type="ECO:0000313" key="2">
    <source>
        <dbReference type="EMBL" id="PWJ42352.1"/>
    </source>
</evidence>
<keyword evidence="1" id="KW-0812">Transmembrane</keyword>
<sequence>MSQERNGMPFGKLNYKRMLIGLAVLLIGFFIMSIDGEEFGFGFLGLTLGPLVVLTGFGLQFWTILGKGKETNE</sequence>
<proteinExistence type="predicted"/>
<gene>
    <name evidence="2" type="ORF">BC781_103604</name>
</gene>
<accession>A0A315ZAN4</accession>
<dbReference type="Pfam" id="PF11297">
    <property type="entry name" value="DUF3098"/>
    <property type="match status" value="1"/>
</dbReference>
<dbReference type="AlphaFoldDB" id="A0A315ZAN4"/>
<keyword evidence="1" id="KW-0472">Membrane</keyword>
<protein>
    <recommendedName>
        <fullName evidence="4">DUF3098 family protein</fullName>
    </recommendedName>
</protein>
<dbReference type="EMBL" id="QGDO01000003">
    <property type="protein sequence ID" value="PWJ42352.1"/>
    <property type="molecule type" value="Genomic_DNA"/>
</dbReference>
<reference evidence="2 3" key="1">
    <citation type="submission" date="2018-03" db="EMBL/GenBank/DDBJ databases">
        <title>Genomic Encyclopedia of Archaeal and Bacterial Type Strains, Phase II (KMG-II): from individual species to whole genera.</title>
        <authorList>
            <person name="Goeker M."/>
        </authorList>
    </citation>
    <scope>NUCLEOTIDE SEQUENCE [LARGE SCALE GENOMIC DNA]</scope>
    <source>
        <strain evidence="2 3">DSM 28229</strain>
    </source>
</reference>
<evidence type="ECO:0008006" key="4">
    <source>
        <dbReference type="Google" id="ProtNLM"/>
    </source>
</evidence>
<comment type="caution">
    <text evidence="2">The sequence shown here is derived from an EMBL/GenBank/DDBJ whole genome shotgun (WGS) entry which is preliminary data.</text>
</comment>
<dbReference type="InterPro" id="IPR021448">
    <property type="entry name" value="DUF3098"/>
</dbReference>
<dbReference type="OrthoDB" id="963379at2"/>
<dbReference type="RefSeq" id="WP_109619230.1">
    <property type="nucleotide sequence ID" value="NZ_QGDO01000003.1"/>
</dbReference>
<feature type="transmembrane region" description="Helical" evidence="1">
    <location>
        <begin position="40"/>
        <end position="65"/>
    </location>
</feature>
<dbReference type="Proteomes" id="UP000245535">
    <property type="component" value="Unassembled WGS sequence"/>
</dbReference>
<evidence type="ECO:0000313" key="3">
    <source>
        <dbReference type="Proteomes" id="UP000245535"/>
    </source>
</evidence>
<organism evidence="2 3">
    <name type="scientific">Sediminitomix flava</name>
    <dbReference type="NCBI Taxonomy" id="379075"/>
    <lineage>
        <taxon>Bacteria</taxon>
        <taxon>Pseudomonadati</taxon>
        <taxon>Bacteroidota</taxon>
        <taxon>Cytophagia</taxon>
        <taxon>Cytophagales</taxon>
        <taxon>Flammeovirgaceae</taxon>
        <taxon>Sediminitomix</taxon>
    </lineage>
</organism>